<accession>A0A8H9IIV5</accession>
<evidence type="ECO:0000313" key="1">
    <source>
        <dbReference type="EMBL" id="GGZ78094.1"/>
    </source>
</evidence>
<dbReference type="EMBL" id="BMZC01000014">
    <property type="protein sequence ID" value="GGZ78094.1"/>
    <property type="molecule type" value="Genomic_DNA"/>
</dbReference>
<gene>
    <name evidence="1" type="ORF">GCM10011274_40310</name>
</gene>
<reference evidence="1" key="2">
    <citation type="submission" date="2020-09" db="EMBL/GenBank/DDBJ databases">
        <authorList>
            <person name="Sun Q."/>
            <person name="Kim S."/>
        </authorList>
    </citation>
    <scope>NUCLEOTIDE SEQUENCE</scope>
    <source>
        <strain evidence="1">KCTC 32337</strain>
    </source>
</reference>
<name>A0A8H9IIV5_9ALTE</name>
<dbReference type="AlphaFoldDB" id="A0A8H9IIV5"/>
<proteinExistence type="predicted"/>
<comment type="caution">
    <text evidence="1">The sequence shown here is derived from an EMBL/GenBank/DDBJ whole genome shotgun (WGS) entry which is preliminary data.</text>
</comment>
<evidence type="ECO:0000313" key="2">
    <source>
        <dbReference type="Proteomes" id="UP000622604"/>
    </source>
</evidence>
<organism evidence="1 2">
    <name type="scientific">Paraglaciecola chathamensis</name>
    <dbReference type="NCBI Taxonomy" id="368405"/>
    <lineage>
        <taxon>Bacteria</taxon>
        <taxon>Pseudomonadati</taxon>
        <taxon>Pseudomonadota</taxon>
        <taxon>Gammaproteobacteria</taxon>
        <taxon>Alteromonadales</taxon>
        <taxon>Alteromonadaceae</taxon>
        <taxon>Paraglaciecola</taxon>
    </lineage>
</organism>
<dbReference type="Proteomes" id="UP000622604">
    <property type="component" value="Unassembled WGS sequence"/>
</dbReference>
<sequence length="134" mass="15213">MNFGTDMLKEQSDLIASLTKKIKSRSYTPKVSSSSNSKTVAEWIGTDEFNDYVSQSMYNLLARNYLTNLVLAGRLDEETFEQFLTLAGKKDGARMIGVNMMSLCLEVEHQFVVPEEFKMLLEPNSNGIDDTYYN</sequence>
<dbReference type="RefSeq" id="WP_041248299.1">
    <property type="nucleotide sequence ID" value="NZ_BMZC01000014.1"/>
</dbReference>
<reference evidence="1" key="1">
    <citation type="journal article" date="2014" name="Int. J. Syst. Evol. Microbiol.">
        <title>Complete genome sequence of Corynebacterium casei LMG S-19264T (=DSM 44701T), isolated from a smear-ripened cheese.</title>
        <authorList>
            <consortium name="US DOE Joint Genome Institute (JGI-PGF)"/>
            <person name="Walter F."/>
            <person name="Albersmeier A."/>
            <person name="Kalinowski J."/>
            <person name="Ruckert C."/>
        </authorList>
    </citation>
    <scope>NUCLEOTIDE SEQUENCE</scope>
    <source>
        <strain evidence="1">KCTC 32337</strain>
    </source>
</reference>
<protein>
    <submittedName>
        <fullName evidence="1">Uncharacterized protein</fullName>
    </submittedName>
</protein>